<feature type="compositionally biased region" description="Polar residues" evidence="1">
    <location>
        <begin position="132"/>
        <end position="151"/>
    </location>
</feature>
<proteinExistence type="predicted"/>
<feature type="region of interest" description="Disordered" evidence="1">
    <location>
        <begin position="43"/>
        <end position="67"/>
    </location>
</feature>
<protein>
    <submittedName>
        <fullName evidence="2">Uncharacterized protein</fullName>
    </submittedName>
</protein>
<feature type="compositionally biased region" description="Polar residues" evidence="1">
    <location>
        <begin position="48"/>
        <end position="66"/>
    </location>
</feature>
<organism evidence="2 3">
    <name type="scientific">Austropuccinia psidii MF-1</name>
    <dbReference type="NCBI Taxonomy" id="1389203"/>
    <lineage>
        <taxon>Eukaryota</taxon>
        <taxon>Fungi</taxon>
        <taxon>Dikarya</taxon>
        <taxon>Basidiomycota</taxon>
        <taxon>Pucciniomycotina</taxon>
        <taxon>Pucciniomycetes</taxon>
        <taxon>Pucciniales</taxon>
        <taxon>Sphaerophragmiaceae</taxon>
        <taxon>Austropuccinia</taxon>
    </lineage>
</organism>
<reference evidence="2" key="1">
    <citation type="submission" date="2021-03" db="EMBL/GenBank/DDBJ databases">
        <title>Draft genome sequence of rust myrtle Austropuccinia psidii MF-1, a brazilian biotype.</title>
        <authorList>
            <person name="Quecine M.C."/>
            <person name="Pachon D.M.R."/>
            <person name="Bonatelli M.L."/>
            <person name="Correr F.H."/>
            <person name="Franceschini L.M."/>
            <person name="Leite T.F."/>
            <person name="Margarido G.R.A."/>
            <person name="Almeida C.A."/>
            <person name="Ferrarezi J.A."/>
            <person name="Labate C.A."/>
        </authorList>
    </citation>
    <scope>NUCLEOTIDE SEQUENCE</scope>
    <source>
        <strain evidence="2">MF-1</strain>
    </source>
</reference>
<gene>
    <name evidence="2" type="ORF">O181_111829</name>
</gene>
<dbReference type="EMBL" id="AVOT02089501">
    <property type="protein sequence ID" value="MBW0572114.1"/>
    <property type="molecule type" value="Genomic_DNA"/>
</dbReference>
<name>A0A9Q3K0S8_9BASI</name>
<dbReference type="Proteomes" id="UP000765509">
    <property type="component" value="Unassembled WGS sequence"/>
</dbReference>
<dbReference type="AlphaFoldDB" id="A0A9Q3K0S8"/>
<feature type="region of interest" description="Disordered" evidence="1">
    <location>
        <begin position="1"/>
        <end position="26"/>
    </location>
</feature>
<accession>A0A9Q3K0S8</accession>
<evidence type="ECO:0000313" key="2">
    <source>
        <dbReference type="EMBL" id="MBW0572114.1"/>
    </source>
</evidence>
<feature type="region of interest" description="Disordered" evidence="1">
    <location>
        <begin position="124"/>
        <end position="181"/>
    </location>
</feature>
<sequence length="539" mass="61330">MPSTRSGASYNPLSSSQKGNRCDYSRSQSVNDLQINKLCHSEADKTVLPSQRADTSTRSLSGNLQSRPEGLQQCIAAQRVPDPCISLEKLHEFLPDCEKIPGQSQQLQVSQWMASIDGKEEHDAFNSRMEENQPSTTQASAKNSPNSQKQQFQREKAATSSKKGQRQGTSHKTLQLGLQDPKDSAGCHRNCISDGQNNDGITEKGGIQIKISEMISDIFGSIPELYEAINNVKTHVSDKNSSLCNNCKTNLSLRQINETLMCFEKALRKITTSNNENLLGNKTNEQSAIIKELTEKYSKFNVYDTIETRIKQAISTIKEETKSVLENISKSFTEVKTYTISLKKCFDTSQEEISKLTMKLNQIASDNTRQTELWKELTQTEDNHKTNVINSIQSLQHEFRNSQRCNNSKMIDIEHLLHTLQRISTPFNQNEGTRIPNPQVLEVENSQVKNEFSTSFHNLEPSMGQALLNKVPKLDEWPYFSGEREYDHMEFIRGIDMIKDDLELPEKLLTARFNTLFNRSAHRWYIKLRQAHGQQSLTW</sequence>
<feature type="compositionally biased region" description="Polar residues" evidence="1">
    <location>
        <begin position="158"/>
        <end position="173"/>
    </location>
</feature>
<evidence type="ECO:0000256" key="1">
    <source>
        <dbReference type="SAM" id="MobiDB-lite"/>
    </source>
</evidence>
<evidence type="ECO:0000313" key="3">
    <source>
        <dbReference type="Proteomes" id="UP000765509"/>
    </source>
</evidence>
<keyword evidence="3" id="KW-1185">Reference proteome</keyword>
<comment type="caution">
    <text evidence="2">The sequence shown here is derived from an EMBL/GenBank/DDBJ whole genome shotgun (WGS) entry which is preliminary data.</text>
</comment>